<keyword evidence="8" id="KW-1185">Reference proteome</keyword>
<accession>A0A150GX76</accession>
<organism evidence="7 8">
    <name type="scientific">Gonium pectorale</name>
    <name type="common">Green alga</name>
    <dbReference type="NCBI Taxonomy" id="33097"/>
    <lineage>
        <taxon>Eukaryota</taxon>
        <taxon>Viridiplantae</taxon>
        <taxon>Chlorophyta</taxon>
        <taxon>core chlorophytes</taxon>
        <taxon>Chlorophyceae</taxon>
        <taxon>CS clade</taxon>
        <taxon>Chlamydomonadales</taxon>
        <taxon>Volvocaceae</taxon>
        <taxon>Gonium</taxon>
    </lineage>
</organism>
<dbReference type="AlphaFoldDB" id="A0A150GX76"/>
<name>A0A150GX76_GONPE</name>
<feature type="coiled-coil region" evidence="5">
    <location>
        <begin position="11"/>
        <end position="313"/>
    </location>
</feature>
<evidence type="ECO:0000313" key="7">
    <source>
        <dbReference type="EMBL" id="KXZ54487.1"/>
    </source>
</evidence>
<dbReference type="PANTHER" id="PTHR42980:SF1">
    <property type="entry name" value="2-OXOISOVALERATE DEHYDROGENASE SUBUNIT BETA, MITOCHONDRIAL"/>
    <property type="match status" value="1"/>
</dbReference>
<dbReference type="FunFam" id="3.40.50.970:FF:000001">
    <property type="entry name" value="Pyruvate dehydrogenase E1 beta subunit"/>
    <property type="match status" value="1"/>
</dbReference>
<keyword evidence="3" id="KW-0560">Oxidoreductase</keyword>
<dbReference type="Proteomes" id="UP000075714">
    <property type="component" value="Unassembled WGS sequence"/>
</dbReference>
<dbReference type="EMBL" id="LSYV01000005">
    <property type="protein sequence ID" value="KXZ54487.1"/>
    <property type="molecule type" value="Genomic_DNA"/>
</dbReference>
<dbReference type="GO" id="GO:0007584">
    <property type="term" value="P:response to nutrient"/>
    <property type="evidence" value="ECO:0007669"/>
    <property type="project" value="TreeGrafter"/>
</dbReference>
<dbReference type="OrthoDB" id="878at2759"/>
<dbReference type="Pfam" id="PF02779">
    <property type="entry name" value="Transket_pyr"/>
    <property type="match status" value="1"/>
</dbReference>
<dbReference type="InterPro" id="IPR009014">
    <property type="entry name" value="Transketo_C/PFOR_II"/>
</dbReference>
<dbReference type="SUPFAM" id="SSF52518">
    <property type="entry name" value="Thiamin diphosphate-binding fold (THDP-binding)"/>
    <property type="match status" value="1"/>
</dbReference>
<feature type="domain" description="Transketolase-like pyrimidine-binding" evidence="6">
    <location>
        <begin position="290"/>
        <end position="473"/>
    </location>
</feature>
<evidence type="ECO:0000256" key="4">
    <source>
        <dbReference type="ARBA" id="ARBA00051764"/>
    </source>
</evidence>
<dbReference type="FunFam" id="3.40.50.920:FF:000001">
    <property type="entry name" value="Pyruvate dehydrogenase E1 beta subunit"/>
    <property type="match status" value="1"/>
</dbReference>
<evidence type="ECO:0000256" key="3">
    <source>
        <dbReference type="ARBA" id="ARBA00023002"/>
    </source>
</evidence>
<comment type="catalytic activity">
    <reaction evidence="4">
        <text>N(6)-[(R)-lipoyl]-L-lysyl-[protein] + 3-methyl-2-oxobutanoate + H(+) = N(6)-[(R)-S(8)-2-methylpropanoyldihydrolipoyl]-L-lysyl-[protein] + CO2</text>
        <dbReference type="Rhea" id="RHEA:13457"/>
        <dbReference type="Rhea" id="RHEA-COMP:10474"/>
        <dbReference type="Rhea" id="RHEA-COMP:10497"/>
        <dbReference type="ChEBI" id="CHEBI:11851"/>
        <dbReference type="ChEBI" id="CHEBI:15378"/>
        <dbReference type="ChEBI" id="CHEBI:16526"/>
        <dbReference type="ChEBI" id="CHEBI:83099"/>
        <dbReference type="ChEBI" id="CHEBI:83142"/>
        <dbReference type="EC" id="1.2.4.4"/>
    </reaction>
    <physiologicalReaction direction="left-to-right" evidence="4">
        <dbReference type="Rhea" id="RHEA:13458"/>
    </physiologicalReaction>
</comment>
<gene>
    <name evidence="7" type="ORF">GPECTOR_4g552</name>
</gene>
<dbReference type="EC" id="1.2.4.4" evidence="2"/>
<evidence type="ECO:0000259" key="6">
    <source>
        <dbReference type="SMART" id="SM00861"/>
    </source>
</evidence>
<comment type="caution">
    <text evidence="7">The sequence shown here is derived from an EMBL/GenBank/DDBJ whole genome shotgun (WGS) entry which is preliminary data.</text>
</comment>
<dbReference type="SUPFAM" id="SSF52922">
    <property type="entry name" value="TK C-terminal domain-like"/>
    <property type="match status" value="1"/>
</dbReference>
<evidence type="ECO:0000256" key="2">
    <source>
        <dbReference type="ARBA" id="ARBA00012277"/>
    </source>
</evidence>
<dbReference type="STRING" id="33097.A0A150GX76"/>
<keyword evidence="5" id="KW-0175">Coiled coil</keyword>
<dbReference type="Pfam" id="PF02780">
    <property type="entry name" value="Transketolase_C"/>
    <property type="match status" value="1"/>
</dbReference>
<dbReference type="GO" id="GO:0009083">
    <property type="term" value="P:branched-chain amino acid catabolic process"/>
    <property type="evidence" value="ECO:0007669"/>
    <property type="project" value="TreeGrafter"/>
</dbReference>
<reference evidence="8" key="1">
    <citation type="journal article" date="2016" name="Nat. Commun.">
        <title>The Gonium pectorale genome demonstrates co-option of cell cycle regulation during the evolution of multicellularity.</title>
        <authorList>
            <person name="Hanschen E.R."/>
            <person name="Marriage T.N."/>
            <person name="Ferris P.J."/>
            <person name="Hamaji T."/>
            <person name="Toyoda A."/>
            <person name="Fujiyama A."/>
            <person name="Neme R."/>
            <person name="Noguchi H."/>
            <person name="Minakuchi Y."/>
            <person name="Suzuki M."/>
            <person name="Kawai-Toyooka H."/>
            <person name="Smith D.R."/>
            <person name="Sparks H."/>
            <person name="Anderson J."/>
            <person name="Bakaric R."/>
            <person name="Luria V."/>
            <person name="Karger A."/>
            <person name="Kirschner M.W."/>
            <person name="Durand P.M."/>
            <person name="Michod R.E."/>
            <person name="Nozaki H."/>
            <person name="Olson B.J."/>
        </authorList>
    </citation>
    <scope>NUCLEOTIDE SEQUENCE [LARGE SCALE GENOMIC DNA]</scope>
    <source>
        <strain evidence="8">NIES-2863</strain>
    </source>
</reference>
<comment type="cofactor">
    <cofactor evidence="1">
        <name>thiamine diphosphate</name>
        <dbReference type="ChEBI" id="CHEBI:58937"/>
    </cofactor>
</comment>
<proteinExistence type="predicted"/>
<protein>
    <recommendedName>
        <fullName evidence="2">3-methyl-2-oxobutanoate dehydrogenase (2-methylpropanoyl-transferring)</fullName>
        <ecNumber evidence="2">1.2.4.4</ecNumber>
    </recommendedName>
</protein>
<evidence type="ECO:0000256" key="1">
    <source>
        <dbReference type="ARBA" id="ARBA00001964"/>
    </source>
</evidence>
<dbReference type="InterPro" id="IPR029061">
    <property type="entry name" value="THDP-binding"/>
</dbReference>
<dbReference type="PANTHER" id="PTHR42980">
    <property type="entry name" value="2-OXOISOVALERATE DEHYDROGENASE SUBUNIT BETA-RELATED"/>
    <property type="match status" value="1"/>
</dbReference>
<sequence length="619" mass="66086">MAKSAALCADVDAAKEAARTAVADRQELERQLDAVRSELEEARRNAGQALAAAQSYAAEKARAAEAAQAQAEALRADAAAADAATRKVAEERVELEAQLASALSRLEAEQQTCASALDRANAAEDAHVAAKAQLDGATTELEKLRTRIAIANAAALQADAEREVLTGQLMTTSTDLQQARSDLEAARASADEARSVAAARMMGLRTQLDAAEEVARAANAERQELTRQLAAARSALEESERKEGQALAAALNNEAEALTAREFEASSRQQLQAQIEALRAAAAERDRQAAATVAAAEKRLSNECSALAELQRLCDRQRAFHEQSLHAAWARLRSLGLLERFGKERVFNTPLSEQGIVGFGIGLASAGHTAVAEIQFADYIYPAFDQLVNEAAKYRYRSGGHFHCGGLTVRAPYGAVGHGGHYHSQSPEAFFTHVPGLKVVMPSSPAEAKGLLLASIREPDPVVFFEPKMMYRTAVEDVPEGDYVLPLGVARLVSEGSDVTLVGWGQQVLVLQQAAAQLADKDGVSCEVIDLRTLMPWDVEAVCASVSKTGRLVVSHEAPVTGGFGAEVAATVSARCFTRLEAPPVRVCGADTPFPLVFEPLYLPGVERVVEAVRHVVHF</sequence>
<dbReference type="CDD" id="cd07036">
    <property type="entry name" value="TPP_PYR_E1-PDHc-beta_like"/>
    <property type="match status" value="1"/>
</dbReference>
<evidence type="ECO:0000256" key="5">
    <source>
        <dbReference type="SAM" id="Coils"/>
    </source>
</evidence>
<dbReference type="GO" id="GO:0003863">
    <property type="term" value="F:branched-chain 2-oxo acid dehydrogenase activity"/>
    <property type="evidence" value="ECO:0007669"/>
    <property type="project" value="UniProtKB-EC"/>
</dbReference>
<dbReference type="InterPro" id="IPR005475">
    <property type="entry name" value="Transketolase-like_Pyr-bd"/>
</dbReference>
<dbReference type="Gene3D" id="3.40.50.970">
    <property type="match status" value="1"/>
</dbReference>
<dbReference type="InterPro" id="IPR033248">
    <property type="entry name" value="Transketolase_C"/>
</dbReference>
<dbReference type="SMART" id="SM00861">
    <property type="entry name" value="Transket_pyr"/>
    <property type="match status" value="1"/>
</dbReference>
<dbReference type="Gene3D" id="3.40.50.920">
    <property type="match status" value="1"/>
</dbReference>
<evidence type="ECO:0000313" key="8">
    <source>
        <dbReference type="Proteomes" id="UP000075714"/>
    </source>
</evidence>